<dbReference type="Proteomes" id="UP000250671">
    <property type="component" value="Unassembled WGS sequence"/>
</dbReference>
<proteinExistence type="predicted"/>
<sequence>MTKNIRNLALATMSGFRHKTVDVPEWEGATVVLREPSAEAWLRWQEIVKAREDDTSPSVAERARRNLEADVELFIDVLCDTGLQPVFSEGDREQVIAVYGPVHARLLRQSLELISDAGEVKKK</sequence>
<evidence type="ECO:0000313" key="2">
    <source>
        <dbReference type="Proteomes" id="UP000250671"/>
    </source>
</evidence>
<accession>A0A0B1N0W0</accession>
<reference evidence="1 2" key="1">
    <citation type="submission" date="2018-06" db="EMBL/GenBank/DDBJ databases">
        <authorList>
            <consortium name="Pathogen Informatics"/>
            <person name="Doyle S."/>
        </authorList>
    </citation>
    <scope>NUCLEOTIDE SEQUENCE [LARGE SCALE GENOMIC DNA]</scope>
    <source>
        <strain evidence="1 2">VREC0535</strain>
    </source>
</reference>
<dbReference type="AlphaFoldDB" id="A0A0B1N0W0"/>
<dbReference type="Pfam" id="PF06222">
    <property type="entry name" value="Phage_TAC_1"/>
    <property type="match status" value="1"/>
</dbReference>
<name>A0A0B1N0W0_ECOLX</name>
<organism evidence="1 2">
    <name type="scientific">Escherichia coli</name>
    <dbReference type="NCBI Taxonomy" id="562"/>
    <lineage>
        <taxon>Bacteria</taxon>
        <taxon>Pseudomonadati</taxon>
        <taxon>Pseudomonadota</taxon>
        <taxon>Gammaproteobacteria</taxon>
        <taxon>Enterobacterales</taxon>
        <taxon>Enterobacteriaceae</taxon>
        <taxon>Escherichia</taxon>
    </lineage>
</organism>
<dbReference type="Gene3D" id="3.30.2220.20">
    <property type="entry name" value="Phage tail assembly chaperone gp13-like"/>
    <property type="match status" value="1"/>
</dbReference>
<protein>
    <submittedName>
        <fullName evidence="1">Tail assembly chaperone</fullName>
    </submittedName>
</protein>
<dbReference type="EMBL" id="UCZA01000046">
    <property type="protein sequence ID" value="SQP89003.1"/>
    <property type="molecule type" value="Genomic_DNA"/>
</dbReference>
<dbReference type="RefSeq" id="WP_024249354.1">
    <property type="nucleotide sequence ID" value="NZ_BGLN01000081.1"/>
</dbReference>
<gene>
    <name evidence="1" type="ORF">SAMEA3752557_05074</name>
</gene>
<evidence type="ECO:0000313" key="1">
    <source>
        <dbReference type="EMBL" id="SQP89003.1"/>
    </source>
</evidence>
<dbReference type="InterPro" id="IPR010411">
    <property type="entry name" value="TAC_Gp13-like"/>
</dbReference>
<dbReference type="InterPro" id="IPR038556">
    <property type="entry name" value="TAC_Gp13-like_sf"/>
</dbReference>